<evidence type="ECO:0000313" key="2">
    <source>
        <dbReference type="EMBL" id="SFF50015.1"/>
    </source>
</evidence>
<feature type="signal peptide" evidence="1">
    <location>
        <begin position="1"/>
        <end position="36"/>
    </location>
</feature>
<evidence type="ECO:0000313" key="3">
    <source>
        <dbReference type="Proteomes" id="UP000199645"/>
    </source>
</evidence>
<keyword evidence="1" id="KW-0732">Signal</keyword>
<organism evidence="2 3">
    <name type="scientific">Actinoplanes philippinensis</name>
    <dbReference type="NCBI Taxonomy" id="35752"/>
    <lineage>
        <taxon>Bacteria</taxon>
        <taxon>Bacillati</taxon>
        <taxon>Actinomycetota</taxon>
        <taxon>Actinomycetes</taxon>
        <taxon>Micromonosporales</taxon>
        <taxon>Micromonosporaceae</taxon>
        <taxon>Actinoplanes</taxon>
    </lineage>
</organism>
<keyword evidence="3" id="KW-1185">Reference proteome</keyword>
<dbReference type="OrthoDB" id="3401990at2"/>
<evidence type="ECO:0000256" key="1">
    <source>
        <dbReference type="SAM" id="SignalP"/>
    </source>
</evidence>
<evidence type="ECO:0008006" key="4">
    <source>
        <dbReference type="Google" id="ProtNLM"/>
    </source>
</evidence>
<reference evidence="2 3" key="1">
    <citation type="submission" date="2016-10" db="EMBL/GenBank/DDBJ databases">
        <authorList>
            <person name="de Groot N.N."/>
        </authorList>
    </citation>
    <scope>NUCLEOTIDE SEQUENCE [LARGE SCALE GENOMIC DNA]</scope>
    <source>
        <strain evidence="2 3">DSM 43019</strain>
    </source>
</reference>
<feature type="chain" id="PRO_5011750268" description="SH3 domain-containing protein" evidence="1">
    <location>
        <begin position="37"/>
        <end position="132"/>
    </location>
</feature>
<name>A0A1I2J5P2_9ACTN</name>
<dbReference type="EMBL" id="FONV01000011">
    <property type="protein sequence ID" value="SFF50015.1"/>
    <property type="molecule type" value="Genomic_DNA"/>
</dbReference>
<protein>
    <recommendedName>
        <fullName evidence="4">SH3 domain-containing protein</fullName>
    </recommendedName>
</protein>
<proteinExistence type="predicted"/>
<dbReference type="RefSeq" id="WP_093619278.1">
    <property type="nucleotide sequence ID" value="NZ_BOMT01000060.1"/>
</dbReference>
<gene>
    <name evidence="2" type="ORF">SAMN05421541_111381</name>
</gene>
<dbReference type="AlphaFoldDB" id="A0A1I2J5P2"/>
<accession>A0A1I2J5P2</accession>
<sequence length="132" mass="14049">MRLVSRMLRVTVWPAIAVLATAVGGVLLAPASPAAASCSHGYSDRDNHNPTYIQVTGSNVAMRQGPHSSCGLIDRFSSGTNMYPWCYVQGDAVTRNGTTYTTWSRVHLGAVGDPEGWMSDAYLNNGGADNPC</sequence>
<dbReference type="Proteomes" id="UP000199645">
    <property type="component" value="Unassembled WGS sequence"/>
</dbReference>